<protein>
    <submittedName>
        <fullName evidence="1">Uncharacterized protein</fullName>
    </submittedName>
</protein>
<reference evidence="1" key="1">
    <citation type="submission" date="2022-10" db="EMBL/GenBank/DDBJ databases">
        <authorList>
            <person name="Meaden S."/>
        </authorList>
    </citation>
    <scope>NUCLEOTIDE SEQUENCE</scope>
</reference>
<evidence type="ECO:0000313" key="1">
    <source>
        <dbReference type="EMBL" id="CAI3971255.1"/>
    </source>
</evidence>
<dbReference type="EMBL" id="OX359470">
    <property type="protein sequence ID" value="CAI3971255.1"/>
    <property type="molecule type" value="Genomic_DNA"/>
</dbReference>
<organism evidence="1">
    <name type="scientific">Ochrobactrum phage ORM_20</name>
    <dbReference type="NCBI Taxonomy" id="2985243"/>
    <lineage>
        <taxon>Viruses</taxon>
    </lineage>
</organism>
<accession>A0A9N6WZL6</accession>
<gene>
    <name evidence="1" type="ORF">ORM20_00206</name>
</gene>
<proteinExistence type="predicted"/>
<sequence length="128" mass="14528">MTNTALGHTLTGYFLVNSRGYKTAIAASRGFDEGFFFISNVSRGRTITNLRDMHNYITNRFSVDPKTVIEDSEGNRLTREELFDFAAYSRGRTVARTRKVTLDKDGFKFVYLSQEESSSLYATTLLGR</sequence>
<name>A0A9N6WZL6_9VIRU</name>